<dbReference type="GO" id="GO:0005634">
    <property type="term" value="C:nucleus"/>
    <property type="evidence" value="ECO:0007669"/>
    <property type="project" value="InterPro"/>
</dbReference>
<keyword evidence="1" id="KW-0175">Coiled coil</keyword>
<evidence type="ECO:0000256" key="1">
    <source>
        <dbReference type="SAM" id="Coils"/>
    </source>
</evidence>
<dbReference type="AlphaFoldDB" id="A0AAQ3L491"/>
<keyword evidence="4" id="KW-1185">Reference proteome</keyword>
<dbReference type="Pfam" id="PF01486">
    <property type="entry name" value="K-box"/>
    <property type="match status" value="1"/>
</dbReference>
<evidence type="ECO:0000313" key="3">
    <source>
        <dbReference type="EMBL" id="WOL18263.1"/>
    </source>
</evidence>
<organism evidence="3 4">
    <name type="scientific">Canna indica</name>
    <name type="common">Indian-shot</name>
    <dbReference type="NCBI Taxonomy" id="4628"/>
    <lineage>
        <taxon>Eukaryota</taxon>
        <taxon>Viridiplantae</taxon>
        <taxon>Streptophyta</taxon>
        <taxon>Embryophyta</taxon>
        <taxon>Tracheophyta</taxon>
        <taxon>Spermatophyta</taxon>
        <taxon>Magnoliopsida</taxon>
        <taxon>Liliopsida</taxon>
        <taxon>Zingiberales</taxon>
        <taxon>Cannaceae</taxon>
        <taxon>Canna</taxon>
    </lineage>
</organism>
<accession>A0AAQ3L491</accession>
<dbReference type="InterPro" id="IPR002487">
    <property type="entry name" value="TF_Kbox"/>
</dbReference>
<protein>
    <submittedName>
        <fullName evidence="3">MADS-box protein AGL42-like isoform X1</fullName>
    </submittedName>
</protein>
<dbReference type="GO" id="GO:0003700">
    <property type="term" value="F:DNA-binding transcription factor activity"/>
    <property type="evidence" value="ECO:0007669"/>
    <property type="project" value="InterPro"/>
</dbReference>
<feature type="coiled-coil region" evidence="1">
    <location>
        <begin position="87"/>
        <end position="114"/>
    </location>
</feature>
<feature type="domain" description="K-box" evidence="2">
    <location>
        <begin position="31"/>
        <end position="123"/>
    </location>
</feature>
<gene>
    <name evidence="3" type="ORF">Cni_G27056</name>
</gene>
<dbReference type="Proteomes" id="UP001327560">
    <property type="component" value="Chromosome 8"/>
</dbReference>
<reference evidence="3 4" key="1">
    <citation type="submission" date="2023-10" db="EMBL/GenBank/DDBJ databases">
        <title>Chromosome-scale genome assembly provides insights into flower coloration mechanisms of Canna indica.</title>
        <authorList>
            <person name="Li C."/>
        </authorList>
    </citation>
    <scope>NUCLEOTIDE SEQUENCE [LARGE SCALE GENOMIC DNA]</scope>
    <source>
        <tissue evidence="3">Flower</tissue>
    </source>
</reference>
<dbReference type="EMBL" id="CP136897">
    <property type="protein sequence ID" value="WOL18263.1"/>
    <property type="molecule type" value="Genomic_DNA"/>
</dbReference>
<name>A0AAQ3L491_9LILI</name>
<dbReference type="PROSITE" id="PS51297">
    <property type="entry name" value="K_BOX"/>
    <property type="match status" value="1"/>
</dbReference>
<evidence type="ECO:0000259" key="2">
    <source>
        <dbReference type="PROSITE" id="PS51297"/>
    </source>
</evidence>
<proteinExistence type="predicted"/>
<evidence type="ECO:0000313" key="4">
    <source>
        <dbReference type="Proteomes" id="UP001327560"/>
    </source>
</evidence>
<sequence>MGESSVERTIQRYKMHTRDSNINDKGVETTVQQWRSEATDIAKKLELLESLKRKLLGEGLESCSLEELRDLEGQMEQSLHKIKGRKQSMLENQVVQLKDKVRVLLEENVKLHQECQVEPQLQLITTRDAHPMNHVAQQNMEVETELIIGRPGTS</sequence>